<accession>A3XG98</accession>
<organism evidence="1 2">
    <name type="scientific">Leeuwenhoekiella blandensis (strain CECT 7118 / CCUG 51940 / KCTC 22103 / MED217)</name>
    <name type="common">Flavobacterium sp. (strain MED217)</name>
    <dbReference type="NCBI Taxonomy" id="398720"/>
    <lineage>
        <taxon>Bacteria</taxon>
        <taxon>Pseudomonadati</taxon>
        <taxon>Bacteroidota</taxon>
        <taxon>Flavobacteriia</taxon>
        <taxon>Flavobacteriales</taxon>
        <taxon>Flavobacteriaceae</taxon>
        <taxon>Leeuwenhoekiella</taxon>
    </lineage>
</organism>
<dbReference type="AlphaFoldDB" id="A3XG98"/>
<sequence length="43" mass="4745">MQPQGLFLRRDAMGFGGTDTLLLKEEIIKEAGVYAAFFPLKNG</sequence>
<name>A3XG98_LEEBM</name>
<gene>
    <name evidence="1" type="ORF">MED217_14960</name>
</gene>
<comment type="caution">
    <text evidence="1">The sequence shown here is derived from an EMBL/GenBank/DDBJ whole genome shotgun (WGS) entry which is preliminary data.</text>
</comment>
<protein>
    <submittedName>
        <fullName evidence="1">Uncharacterized protein</fullName>
    </submittedName>
</protein>
<dbReference type="HOGENOM" id="CLU_3235417_0_0_10"/>
<reference evidence="1 2" key="1">
    <citation type="journal article" date="2007" name="Nature">
        <title>Light stimulates growth of proteorhodopsin-containing marine Flavobacteria.</title>
        <authorList>
            <person name="Gomez-Consarnau L."/>
            <person name="Gonzalez J.M."/>
            <person name="Coll-Llado M."/>
            <person name="Gourdon P."/>
            <person name="Pascher T."/>
            <person name="Neutze R."/>
            <person name="Pedros-Alio C."/>
            <person name="Pinhassi J."/>
        </authorList>
    </citation>
    <scope>NUCLEOTIDE SEQUENCE [LARGE SCALE GENOMIC DNA]</scope>
    <source>
        <strain evidence="1 2">MED217</strain>
    </source>
</reference>
<evidence type="ECO:0000313" key="2">
    <source>
        <dbReference type="Proteomes" id="UP000001601"/>
    </source>
</evidence>
<keyword evidence="2" id="KW-1185">Reference proteome</keyword>
<proteinExistence type="predicted"/>
<dbReference type="STRING" id="398720.MED217_14960"/>
<dbReference type="EMBL" id="AANC01000001">
    <property type="protein sequence ID" value="EAQ50853.1"/>
    <property type="molecule type" value="Genomic_DNA"/>
</dbReference>
<dbReference type="Proteomes" id="UP000001601">
    <property type="component" value="Unassembled WGS sequence"/>
</dbReference>
<evidence type="ECO:0000313" key="1">
    <source>
        <dbReference type="EMBL" id="EAQ50853.1"/>
    </source>
</evidence>